<dbReference type="EMBL" id="JACRYL010000015">
    <property type="protein sequence ID" value="MBC6112035.1"/>
    <property type="molecule type" value="Genomic_DNA"/>
</dbReference>
<organism evidence="1 2">
    <name type="scientific">Pedobacter fastidiosus</name>
    <dbReference type="NCBI Taxonomy" id="2765361"/>
    <lineage>
        <taxon>Bacteria</taxon>
        <taxon>Pseudomonadati</taxon>
        <taxon>Bacteroidota</taxon>
        <taxon>Sphingobacteriia</taxon>
        <taxon>Sphingobacteriales</taxon>
        <taxon>Sphingobacteriaceae</taxon>
        <taxon>Pedobacter</taxon>
    </lineage>
</organism>
<evidence type="ECO:0000313" key="1">
    <source>
        <dbReference type="EMBL" id="MBC6112035.1"/>
    </source>
</evidence>
<keyword evidence="2" id="KW-1185">Reference proteome</keyword>
<gene>
    <name evidence="1" type="ORF">H7U22_16550</name>
</gene>
<protein>
    <submittedName>
        <fullName evidence="1">DUF4288 domain-containing protein</fullName>
    </submittedName>
</protein>
<sequence length="111" mass="12772">MKWFAINCIYQVICGEGKHSPQFNEQIRLLQATDRLEAVEKVNQHATQYNVPFKNCVGEKVVWKFLGIASLTEINEIKDGVEVASKILEPKSAENYLKKLKHRIRLLTESN</sequence>
<reference evidence="1 2" key="1">
    <citation type="submission" date="2020-08" db="EMBL/GenBank/DDBJ databases">
        <authorList>
            <person name="Sun Q."/>
            <person name="Inoue M."/>
        </authorList>
    </citation>
    <scope>NUCLEOTIDE SEQUENCE [LARGE SCALE GENOMIC DNA]</scope>
    <source>
        <strain evidence="1 2">CCM 8938</strain>
    </source>
</reference>
<dbReference type="Proteomes" id="UP000652755">
    <property type="component" value="Unassembled WGS sequence"/>
</dbReference>
<name>A0ABR7KVA6_9SPHI</name>
<proteinExistence type="predicted"/>
<dbReference type="RefSeq" id="WP_187072462.1">
    <property type="nucleotide sequence ID" value="NZ_JACRYL010000015.1"/>
</dbReference>
<accession>A0ABR7KVA6</accession>
<dbReference type="Pfam" id="PF14119">
    <property type="entry name" value="DUF4288"/>
    <property type="match status" value="1"/>
</dbReference>
<comment type="caution">
    <text evidence="1">The sequence shown here is derived from an EMBL/GenBank/DDBJ whole genome shotgun (WGS) entry which is preliminary data.</text>
</comment>
<dbReference type="InterPro" id="IPR025630">
    <property type="entry name" value="DUF4288"/>
</dbReference>
<evidence type="ECO:0000313" key="2">
    <source>
        <dbReference type="Proteomes" id="UP000652755"/>
    </source>
</evidence>